<keyword evidence="4" id="KW-1185">Reference proteome</keyword>
<protein>
    <submittedName>
        <fullName evidence="3">Uncharacterized protein</fullName>
    </submittedName>
</protein>
<evidence type="ECO:0000313" key="3">
    <source>
        <dbReference type="EMBL" id="KAE8055795.1"/>
    </source>
</evidence>
<evidence type="ECO:0000256" key="1">
    <source>
        <dbReference type="ARBA" id="ARBA00009861"/>
    </source>
</evidence>
<dbReference type="Gene3D" id="3.30.559.10">
    <property type="entry name" value="Chloramphenicol acetyltransferase-like domain"/>
    <property type="match status" value="2"/>
</dbReference>
<dbReference type="PANTHER" id="PTHR31147:SF66">
    <property type="entry name" value="OS05G0315700 PROTEIN"/>
    <property type="match status" value="1"/>
</dbReference>
<keyword evidence="2" id="KW-0808">Transferase</keyword>
<dbReference type="AlphaFoldDB" id="A0A5N6R6P1"/>
<evidence type="ECO:0000256" key="2">
    <source>
        <dbReference type="ARBA" id="ARBA00022679"/>
    </source>
</evidence>
<gene>
    <name evidence="3" type="ORF">FH972_012617</name>
</gene>
<dbReference type="InterPro" id="IPR050898">
    <property type="entry name" value="Plant_acyltransferase"/>
</dbReference>
<dbReference type="EMBL" id="CM017325">
    <property type="protein sequence ID" value="KAE8055795.1"/>
    <property type="molecule type" value="Genomic_DNA"/>
</dbReference>
<dbReference type="OrthoDB" id="1483986at2759"/>
<accession>A0A5N6R6P1</accession>
<organism evidence="3 4">
    <name type="scientific">Carpinus fangiana</name>
    <dbReference type="NCBI Taxonomy" id="176857"/>
    <lineage>
        <taxon>Eukaryota</taxon>
        <taxon>Viridiplantae</taxon>
        <taxon>Streptophyta</taxon>
        <taxon>Embryophyta</taxon>
        <taxon>Tracheophyta</taxon>
        <taxon>Spermatophyta</taxon>
        <taxon>Magnoliopsida</taxon>
        <taxon>eudicotyledons</taxon>
        <taxon>Gunneridae</taxon>
        <taxon>Pentapetalae</taxon>
        <taxon>rosids</taxon>
        <taxon>fabids</taxon>
        <taxon>Fagales</taxon>
        <taxon>Betulaceae</taxon>
        <taxon>Carpinus</taxon>
    </lineage>
</organism>
<dbReference type="PANTHER" id="PTHR31147">
    <property type="entry name" value="ACYL TRANSFERASE 4"/>
    <property type="match status" value="1"/>
</dbReference>
<dbReference type="GO" id="GO:0016740">
    <property type="term" value="F:transferase activity"/>
    <property type="evidence" value="ECO:0007669"/>
    <property type="project" value="UniProtKB-KW"/>
</dbReference>
<dbReference type="Proteomes" id="UP000327013">
    <property type="component" value="Chromosome 5"/>
</dbReference>
<name>A0A5N6R6P1_9ROSI</name>
<proteinExistence type="inferred from homology"/>
<reference evidence="3 4" key="1">
    <citation type="submission" date="2019-06" db="EMBL/GenBank/DDBJ databases">
        <title>A chromosomal-level reference genome of Carpinus fangiana (Coryloideae, Betulaceae).</title>
        <authorList>
            <person name="Yang X."/>
            <person name="Wang Z."/>
            <person name="Zhang L."/>
            <person name="Hao G."/>
            <person name="Liu J."/>
            <person name="Yang Y."/>
        </authorList>
    </citation>
    <scope>NUCLEOTIDE SEQUENCE [LARGE SCALE GENOMIC DNA]</scope>
    <source>
        <strain evidence="3">Cfa_2016G</strain>
        <tissue evidence="3">Leaf</tissue>
    </source>
</reference>
<evidence type="ECO:0000313" key="4">
    <source>
        <dbReference type="Proteomes" id="UP000327013"/>
    </source>
</evidence>
<dbReference type="InterPro" id="IPR023213">
    <property type="entry name" value="CAT-like_dom_sf"/>
</dbReference>
<sequence>MAPSSAPIAFSVRRSPPELVAPAEKTPNELKRLSDIDDQEGLRFQLPFVMFYSNVNDPLLMVHKEKDPVKVIREALAKALVYYYPFAGRLREGGNRKLTVDCTGEGILFVEAEADITLEQLGDTIQPPCPYIEELLHDVPGSNAIIGCPLLLIQVTRLLCGGFILAVRLNHTISDSLGLVKFLNTVAEMAGGASAPSHQPVWQRDIFSARDPPRITCVHHEYDEQAIDNNSSTAILMEDSSNMVHWSFFFGPKEMRSIRMHLPSHLQTSSIFEILSACLWRCRTIALQLDQNEVVRLSCMINARGKQGLHVPNGYYGNAFAFPTAVTKAGSLCENPLGYALEIVKKIKLEMSEEYIRSVADLMVIKGRPQYTTAGNYLVADTTRVGFGGVDFGWGKPIYGGPSGAIPFVSFFARFRNSKGEDGVVVPIWLPLPVMERFQQELLKITDQEPLNQSHVVMPKRILSML</sequence>
<dbReference type="Pfam" id="PF02458">
    <property type="entry name" value="Transferase"/>
    <property type="match status" value="1"/>
</dbReference>
<comment type="similarity">
    <text evidence="1">Belongs to the plant acyltransferase family.</text>
</comment>